<evidence type="ECO:0000313" key="3">
    <source>
        <dbReference type="Proteomes" id="UP001595912"/>
    </source>
</evidence>
<dbReference type="InterPro" id="IPR056785">
    <property type="entry name" value="YkcA/B-like_C"/>
</dbReference>
<sequence length="94" mass="10219">MQWAPQAGQFISRGLDPLPVGGFTAQIPNIGPQRLGELVAAGELRYALVDGPQLKGKPTRDFPDYARWAPTACRPVTGFVTPLYTLYDCARQTG</sequence>
<gene>
    <name evidence="2" type="ORF">ACFPIJ_47340</name>
</gene>
<proteinExistence type="predicted"/>
<organism evidence="2 3">
    <name type="scientific">Dactylosporangium cerinum</name>
    <dbReference type="NCBI Taxonomy" id="1434730"/>
    <lineage>
        <taxon>Bacteria</taxon>
        <taxon>Bacillati</taxon>
        <taxon>Actinomycetota</taxon>
        <taxon>Actinomycetes</taxon>
        <taxon>Micromonosporales</taxon>
        <taxon>Micromonosporaceae</taxon>
        <taxon>Dactylosporangium</taxon>
    </lineage>
</organism>
<protein>
    <recommendedName>
        <fullName evidence="1">Putative mannosyltransferase YkcA/B-like C-terminal domain-containing protein</fullName>
    </recommendedName>
</protein>
<reference evidence="3" key="1">
    <citation type="journal article" date="2019" name="Int. J. Syst. Evol. Microbiol.">
        <title>The Global Catalogue of Microorganisms (GCM) 10K type strain sequencing project: providing services to taxonomists for standard genome sequencing and annotation.</title>
        <authorList>
            <consortium name="The Broad Institute Genomics Platform"/>
            <consortium name="The Broad Institute Genome Sequencing Center for Infectious Disease"/>
            <person name="Wu L."/>
            <person name="Ma J."/>
        </authorList>
    </citation>
    <scope>NUCLEOTIDE SEQUENCE [LARGE SCALE GENOMIC DNA]</scope>
    <source>
        <strain evidence="3">CGMCC 4.7152</strain>
    </source>
</reference>
<dbReference type="EMBL" id="JBHSIU010000073">
    <property type="protein sequence ID" value="MFC5005433.1"/>
    <property type="molecule type" value="Genomic_DNA"/>
</dbReference>
<dbReference type="RefSeq" id="WP_380126071.1">
    <property type="nucleotide sequence ID" value="NZ_JBHSIU010000073.1"/>
</dbReference>
<comment type="caution">
    <text evidence="2">The sequence shown here is derived from an EMBL/GenBank/DDBJ whole genome shotgun (WGS) entry which is preliminary data.</text>
</comment>
<accession>A0ABV9WDR4</accession>
<feature type="domain" description="Putative mannosyltransferase YkcA/B-like C-terminal" evidence="1">
    <location>
        <begin position="9"/>
        <end position="56"/>
    </location>
</feature>
<dbReference type="Proteomes" id="UP001595912">
    <property type="component" value="Unassembled WGS sequence"/>
</dbReference>
<keyword evidence="3" id="KW-1185">Reference proteome</keyword>
<dbReference type="Pfam" id="PF24878">
    <property type="entry name" value="YkcB_C"/>
    <property type="match status" value="1"/>
</dbReference>
<evidence type="ECO:0000259" key="1">
    <source>
        <dbReference type="Pfam" id="PF24878"/>
    </source>
</evidence>
<evidence type="ECO:0000313" key="2">
    <source>
        <dbReference type="EMBL" id="MFC5005433.1"/>
    </source>
</evidence>
<name>A0ABV9WDR4_9ACTN</name>